<evidence type="ECO:0000259" key="2">
    <source>
        <dbReference type="Pfam" id="PF13622"/>
    </source>
</evidence>
<accession>A0A8J3QM38</accession>
<evidence type="ECO:0000256" key="1">
    <source>
        <dbReference type="SAM" id="MobiDB-lite"/>
    </source>
</evidence>
<dbReference type="Pfam" id="PF13622">
    <property type="entry name" value="4HBT_3"/>
    <property type="match status" value="1"/>
</dbReference>
<dbReference type="Proteomes" id="UP000612899">
    <property type="component" value="Unassembled WGS sequence"/>
</dbReference>
<feature type="region of interest" description="Disordered" evidence="1">
    <location>
        <begin position="1"/>
        <end position="31"/>
    </location>
</feature>
<feature type="domain" description="Acyl-CoA thioesterase-like C-terminal" evidence="3">
    <location>
        <begin position="123"/>
        <end position="251"/>
    </location>
</feature>
<gene>
    <name evidence="4" type="ORF">Rhe02_96080</name>
</gene>
<dbReference type="Gene3D" id="2.40.160.210">
    <property type="entry name" value="Acyl-CoA thioesterase, double hotdog domain"/>
    <property type="match status" value="1"/>
</dbReference>
<name>A0A8J3QM38_9ACTN</name>
<protein>
    <recommendedName>
        <fullName evidence="6">Thioesterase family protein</fullName>
    </recommendedName>
</protein>
<comment type="caution">
    <text evidence="4">The sequence shown here is derived from an EMBL/GenBank/DDBJ whole genome shotgun (WGS) entry which is preliminary data.</text>
</comment>
<feature type="domain" description="Acyl-CoA thioesterase-like N-terminal HotDog" evidence="2">
    <location>
        <begin position="19"/>
        <end position="98"/>
    </location>
</feature>
<keyword evidence="5" id="KW-1185">Reference proteome</keyword>
<dbReference type="SUPFAM" id="SSF54637">
    <property type="entry name" value="Thioesterase/thiol ester dehydrase-isomerase"/>
    <property type="match status" value="1"/>
</dbReference>
<reference evidence="4" key="1">
    <citation type="submission" date="2021-01" db="EMBL/GenBank/DDBJ databases">
        <title>Whole genome shotgun sequence of Rhizocola hellebori NBRC 109834.</title>
        <authorList>
            <person name="Komaki H."/>
            <person name="Tamura T."/>
        </authorList>
    </citation>
    <scope>NUCLEOTIDE SEQUENCE</scope>
    <source>
        <strain evidence="4">NBRC 109834</strain>
    </source>
</reference>
<dbReference type="Pfam" id="PF20789">
    <property type="entry name" value="4HBT_3C"/>
    <property type="match status" value="1"/>
</dbReference>
<dbReference type="InterPro" id="IPR029069">
    <property type="entry name" value="HotDog_dom_sf"/>
</dbReference>
<dbReference type="EMBL" id="BONY01000141">
    <property type="protein sequence ID" value="GIH11541.1"/>
    <property type="molecule type" value="Genomic_DNA"/>
</dbReference>
<evidence type="ECO:0000313" key="4">
    <source>
        <dbReference type="EMBL" id="GIH11541.1"/>
    </source>
</evidence>
<evidence type="ECO:0000313" key="5">
    <source>
        <dbReference type="Proteomes" id="UP000612899"/>
    </source>
</evidence>
<dbReference type="AlphaFoldDB" id="A0A8J3QM38"/>
<dbReference type="RefSeq" id="WP_203915261.1">
    <property type="nucleotide sequence ID" value="NZ_BONY01000141.1"/>
</dbReference>
<dbReference type="InterPro" id="IPR042171">
    <property type="entry name" value="Acyl-CoA_hotdog"/>
</dbReference>
<sequence>MAFYSQVADDRFESTENTRGPWDAGSQHAGPPAALLGRAVEHLAEKLGRGDMRIARLTFDIARPVPIAPLTVTSAVRREGRSVVVIEAAIEPHMRCSALLIRTLDDAAPAIAEPPPSFEEAVAKPFFAIRDSVGYHTSMEVRFLHGGFTERGPATCWMRPRIPLVEGEQFSPLGRVLVAADSGNGVSNVLDIREHVFVNPDLTVHLFRYPIGDWVCLQANTSIASDGIGLADTALYDGRGRIGRGVQSLFVNPRQPQ</sequence>
<dbReference type="InterPro" id="IPR049449">
    <property type="entry name" value="TesB_ACOT8-like_N"/>
</dbReference>
<dbReference type="InterPro" id="IPR049450">
    <property type="entry name" value="ACOT8-like_C"/>
</dbReference>
<evidence type="ECO:0000259" key="3">
    <source>
        <dbReference type="Pfam" id="PF20789"/>
    </source>
</evidence>
<evidence type="ECO:0008006" key="6">
    <source>
        <dbReference type="Google" id="ProtNLM"/>
    </source>
</evidence>
<proteinExistence type="predicted"/>
<organism evidence="4 5">
    <name type="scientific">Rhizocola hellebori</name>
    <dbReference type="NCBI Taxonomy" id="1392758"/>
    <lineage>
        <taxon>Bacteria</taxon>
        <taxon>Bacillati</taxon>
        <taxon>Actinomycetota</taxon>
        <taxon>Actinomycetes</taxon>
        <taxon>Micromonosporales</taxon>
        <taxon>Micromonosporaceae</taxon>
        <taxon>Rhizocola</taxon>
    </lineage>
</organism>